<name>A0A8E0RRI9_9TREM</name>
<dbReference type="OrthoDB" id="5578278at2759"/>
<keyword evidence="1" id="KW-0853">WD repeat</keyword>
<feature type="coiled-coil region" evidence="3">
    <location>
        <begin position="92"/>
        <end position="171"/>
    </location>
</feature>
<evidence type="ECO:0000256" key="2">
    <source>
        <dbReference type="ARBA" id="ARBA00022737"/>
    </source>
</evidence>
<dbReference type="EMBL" id="LUCM01010246">
    <property type="protein sequence ID" value="KAA0185731.1"/>
    <property type="molecule type" value="Genomic_DNA"/>
</dbReference>
<dbReference type="PANTHER" id="PTHR19853:SF1">
    <property type="entry name" value="TBC1 DOMAIN FAMILY MEMBER 31"/>
    <property type="match status" value="1"/>
</dbReference>
<keyword evidence="2" id="KW-0677">Repeat</keyword>
<evidence type="ECO:0000256" key="1">
    <source>
        <dbReference type="ARBA" id="ARBA00022574"/>
    </source>
</evidence>
<evidence type="ECO:0000256" key="3">
    <source>
        <dbReference type="SAM" id="Coils"/>
    </source>
</evidence>
<protein>
    <submittedName>
        <fullName evidence="4">TBC1 domain family member 31</fullName>
    </submittedName>
</protein>
<dbReference type="PANTHER" id="PTHR19853">
    <property type="entry name" value="WD REPEAT CONTAINING PROTEIN 3 WDR3"/>
    <property type="match status" value="1"/>
</dbReference>
<keyword evidence="3" id="KW-0175">Coiled coil</keyword>
<dbReference type="GO" id="GO:0036064">
    <property type="term" value="C:ciliary basal body"/>
    <property type="evidence" value="ECO:0007669"/>
    <property type="project" value="TreeGrafter"/>
</dbReference>
<keyword evidence="5" id="KW-1185">Reference proteome</keyword>
<evidence type="ECO:0000313" key="4">
    <source>
        <dbReference type="EMBL" id="KAA0185731.1"/>
    </source>
</evidence>
<evidence type="ECO:0000313" key="5">
    <source>
        <dbReference type="Proteomes" id="UP000728185"/>
    </source>
</evidence>
<proteinExistence type="predicted"/>
<dbReference type="Proteomes" id="UP000728185">
    <property type="component" value="Unassembled WGS sequence"/>
</dbReference>
<dbReference type="GO" id="GO:0060271">
    <property type="term" value="P:cilium assembly"/>
    <property type="evidence" value="ECO:0007669"/>
    <property type="project" value="TreeGrafter"/>
</dbReference>
<sequence>MIDNYLKTFFHGQSSSSVLSVVHRAHQIIASTPPELQPDRLLATLTHVDGNVEKIDAYPVRSSACFYPLTTPHYPIVTRYPKFIVDFHIRERERIREEEKEYLRQRATLEDMRRRTEILANEEENWYRQQGLLLDAEEKRRTMLAQEEARLSEQRKRLNALLREVKLHELTLAEKSNWSSHQLEIRRRKVELDKLEEQLKRLVIFVLMKCSYIRPISESCYQLTFFLSIYLFNNH</sequence>
<gene>
    <name evidence="4" type="ORF">FBUS_10765</name>
</gene>
<dbReference type="AlphaFoldDB" id="A0A8E0RRI9"/>
<organism evidence="4 5">
    <name type="scientific">Fasciolopsis buskii</name>
    <dbReference type="NCBI Taxonomy" id="27845"/>
    <lineage>
        <taxon>Eukaryota</taxon>
        <taxon>Metazoa</taxon>
        <taxon>Spiralia</taxon>
        <taxon>Lophotrochozoa</taxon>
        <taxon>Platyhelminthes</taxon>
        <taxon>Trematoda</taxon>
        <taxon>Digenea</taxon>
        <taxon>Plagiorchiida</taxon>
        <taxon>Echinostomata</taxon>
        <taxon>Echinostomatoidea</taxon>
        <taxon>Fasciolidae</taxon>
        <taxon>Fasciolopsis</taxon>
    </lineage>
</organism>
<comment type="caution">
    <text evidence="4">The sequence shown here is derived from an EMBL/GenBank/DDBJ whole genome shotgun (WGS) entry which is preliminary data.</text>
</comment>
<dbReference type="InterPro" id="IPR051570">
    <property type="entry name" value="TBC1_cilium_biogenesis"/>
</dbReference>
<accession>A0A8E0RRI9</accession>
<reference evidence="4" key="1">
    <citation type="submission" date="2019-05" db="EMBL/GenBank/DDBJ databases">
        <title>Annotation for the trematode Fasciolopsis buski.</title>
        <authorList>
            <person name="Choi Y.-J."/>
        </authorList>
    </citation>
    <scope>NUCLEOTIDE SEQUENCE</scope>
    <source>
        <strain evidence="4">HT</strain>
        <tissue evidence="4">Whole worm</tissue>
    </source>
</reference>